<name>A0A0K0Y1M5_9RHOB</name>
<gene>
    <name evidence="1" type="ORF">OSB_02720</name>
</gene>
<dbReference type="RefSeq" id="WP_158454098.1">
    <property type="nucleotide sequence ID" value="NZ_CP012160.1"/>
</dbReference>
<keyword evidence="2" id="KW-1185">Reference proteome</keyword>
<organism evidence="1 2">
    <name type="scientific">Octadecabacter temperatus</name>
    <dbReference type="NCBI Taxonomy" id="1458307"/>
    <lineage>
        <taxon>Bacteria</taxon>
        <taxon>Pseudomonadati</taxon>
        <taxon>Pseudomonadota</taxon>
        <taxon>Alphaproteobacteria</taxon>
        <taxon>Rhodobacterales</taxon>
        <taxon>Roseobacteraceae</taxon>
        <taxon>Octadecabacter</taxon>
    </lineage>
</organism>
<accession>A0A0K0Y1M5</accession>
<dbReference type="EMBL" id="CP012160">
    <property type="protein sequence ID" value="AKS44840.1"/>
    <property type="molecule type" value="Genomic_DNA"/>
</dbReference>
<evidence type="ECO:0000313" key="1">
    <source>
        <dbReference type="EMBL" id="AKS44840.1"/>
    </source>
</evidence>
<dbReference type="Proteomes" id="UP000067444">
    <property type="component" value="Chromosome"/>
</dbReference>
<evidence type="ECO:0000313" key="2">
    <source>
        <dbReference type="Proteomes" id="UP000067444"/>
    </source>
</evidence>
<protein>
    <submittedName>
        <fullName evidence="1">Uncharacterized protein</fullName>
    </submittedName>
</protein>
<dbReference type="KEGG" id="otm:OSB_02720"/>
<proteinExistence type="predicted"/>
<sequence length="55" mass="5908">MNHHSDTAETSSQALMSDSKPCANLHVGLTHRYVAPIQSLKILQLHVTGASVPLT</sequence>
<dbReference type="AlphaFoldDB" id="A0A0K0Y1M5"/>
<reference evidence="1 2" key="1">
    <citation type="journal article" date="2015" name="Genome Announc.">
        <title>Closed Genome Sequence of Octadecabacter temperatus SB1, the First Mesophilic Species of the Genus Octadecabacter.</title>
        <authorList>
            <person name="Voget S."/>
            <person name="Billerbeck S."/>
            <person name="Simon M."/>
            <person name="Daniel R."/>
        </authorList>
    </citation>
    <scope>NUCLEOTIDE SEQUENCE [LARGE SCALE GENOMIC DNA]</scope>
    <source>
        <strain evidence="1 2">SB1</strain>
    </source>
</reference>